<gene>
    <name evidence="1" type="ORF">TGDOM2_397590</name>
</gene>
<feature type="non-terminal residue" evidence="1">
    <location>
        <position position="1"/>
    </location>
</feature>
<evidence type="ECO:0000313" key="1">
    <source>
        <dbReference type="EMBL" id="KFG49006.1"/>
    </source>
</evidence>
<dbReference type="AlphaFoldDB" id="A0A086KX88"/>
<comment type="caution">
    <text evidence="1">The sequence shown here is derived from an EMBL/GenBank/DDBJ whole genome shotgun (WGS) entry which is preliminary data.</text>
</comment>
<reference evidence="1 2" key="1">
    <citation type="submission" date="2014-02" db="EMBL/GenBank/DDBJ databases">
        <authorList>
            <person name="Sibley D."/>
            <person name="Venepally P."/>
            <person name="Karamycheva S."/>
            <person name="Hadjithomas M."/>
            <person name="Khan A."/>
            <person name="Brunk B."/>
            <person name="Roos D."/>
            <person name="Caler E."/>
            <person name="Lorenzi H."/>
        </authorList>
    </citation>
    <scope>NUCLEOTIDE SEQUENCE [LARGE SCALE GENOMIC DNA]</scope>
    <source>
        <strain evidence="1 2">GAB2-2007-GAL-DOM2</strain>
    </source>
</reference>
<dbReference type="VEuPathDB" id="ToxoDB:TGDOM2_397590"/>
<accession>A0A086KX88</accession>
<protein>
    <submittedName>
        <fullName evidence="1">Uncharacterized protein</fullName>
    </submittedName>
</protein>
<name>A0A086KX88_TOXGO</name>
<dbReference type="Proteomes" id="UP000028837">
    <property type="component" value="Unassembled WGS sequence"/>
</dbReference>
<evidence type="ECO:0000313" key="2">
    <source>
        <dbReference type="Proteomes" id="UP000028837"/>
    </source>
</evidence>
<organism evidence="1 2">
    <name type="scientific">Toxoplasma gondii GAB2-2007-GAL-DOM2</name>
    <dbReference type="NCBI Taxonomy" id="1130820"/>
    <lineage>
        <taxon>Eukaryota</taxon>
        <taxon>Sar</taxon>
        <taxon>Alveolata</taxon>
        <taxon>Apicomplexa</taxon>
        <taxon>Conoidasida</taxon>
        <taxon>Coccidia</taxon>
        <taxon>Eucoccidiorida</taxon>
        <taxon>Eimeriorina</taxon>
        <taxon>Sarcocystidae</taxon>
        <taxon>Toxoplasma</taxon>
    </lineage>
</organism>
<proteinExistence type="predicted"/>
<sequence length="145" mass="16553">YIYIYITTWKYGHIPVCISFQHVHGFNFGIHTQRDEDALGYVSASELNVCALRTCRSAERAVRAQRVARRLRRVLSLNLRRQTFHVSSIRQRAQYAQLGVVPSRPASFASADSSGSRARNGLCLCARKRPRRLSLCAFEEALLKR</sequence>
<dbReference type="EMBL" id="AHZU02000059">
    <property type="protein sequence ID" value="KFG49006.1"/>
    <property type="molecule type" value="Genomic_DNA"/>
</dbReference>